<dbReference type="PANTHER" id="PTHR43409">
    <property type="entry name" value="ANAEROBIC MAGNESIUM-PROTOPORPHYRIN IX MONOMETHYL ESTER CYCLASE-RELATED"/>
    <property type="match status" value="1"/>
</dbReference>
<dbReference type="InterPro" id="IPR051198">
    <property type="entry name" value="BchE-like"/>
</dbReference>
<dbReference type="SUPFAM" id="SSF102114">
    <property type="entry name" value="Radical SAM enzymes"/>
    <property type="match status" value="1"/>
</dbReference>
<dbReference type="Proteomes" id="UP000591948">
    <property type="component" value="Unassembled WGS sequence"/>
</dbReference>
<dbReference type="GO" id="GO:0051539">
    <property type="term" value="F:4 iron, 4 sulfur cluster binding"/>
    <property type="evidence" value="ECO:0007669"/>
    <property type="project" value="UniProtKB-KW"/>
</dbReference>
<accession>A0A6V8QAA3</accession>
<evidence type="ECO:0000256" key="5">
    <source>
        <dbReference type="ARBA" id="ARBA00023014"/>
    </source>
</evidence>
<dbReference type="InterPro" id="IPR058240">
    <property type="entry name" value="rSAM_sf"/>
</dbReference>
<dbReference type="Pfam" id="PF02310">
    <property type="entry name" value="B12-binding"/>
    <property type="match status" value="1"/>
</dbReference>
<comment type="caution">
    <text evidence="8">The sequence shown here is derived from an EMBL/GenBank/DDBJ whole genome shotgun (WGS) entry which is preliminary data.</text>
</comment>
<dbReference type="InterPro" id="IPR007197">
    <property type="entry name" value="rSAM"/>
</dbReference>
<evidence type="ECO:0000313" key="9">
    <source>
        <dbReference type="Proteomes" id="UP000591948"/>
    </source>
</evidence>
<protein>
    <submittedName>
        <fullName evidence="8">Uncharacterized protein</fullName>
    </submittedName>
</protein>
<dbReference type="GO" id="GO:0005829">
    <property type="term" value="C:cytosol"/>
    <property type="evidence" value="ECO:0007669"/>
    <property type="project" value="TreeGrafter"/>
</dbReference>
<dbReference type="Gene3D" id="3.80.30.20">
    <property type="entry name" value="tm_1862 like domain"/>
    <property type="match status" value="1"/>
</dbReference>
<evidence type="ECO:0000256" key="3">
    <source>
        <dbReference type="ARBA" id="ARBA00022723"/>
    </source>
</evidence>
<keyword evidence="9" id="KW-1185">Reference proteome</keyword>
<feature type="domain" description="B12-binding" evidence="6">
    <location>
        <begin position="25"/>
        <end position="156"/>
    </location>
</feature>
<organism evidence="8 9">
    <name type="scientific">Candidatus Hakubella thermalkaliphila</name>
    <dbReference type="NCBI Taxonomy" id="2754717"/>
    <lineage>
        <taxon>Bacteria</taxon>
        <taxon>Bacillati</taxon>
        <taxon>Actinomycetota</taxon>
        <taxon>Actinomycetota incertae sedis</taxon>
        <taxon>Candidatus Hakubellales</taxon>
        <taxon>Candidatus Hakubellaceae</taxon>
        <taxon>Candidatus Hakubella</taxon>
    </lineage>
</organism>
<feature type="domain" description="Radical SAM core" evidence="7">
    <location>
        <begin position="201"/>
        <end position="446"/>
    </location>
</feature>
<proteinExistence type="predicted"/>
<dbReference type="Gene3D" id="3.40.50.280">
    <property type="entry name" value="Cobalamin-binding domain"/>
    <property type="match status" value="1"/>
</dbReference>
<comment type="cofactor">
    <cofactor evidence="1">
        <name>[4Fe-4S] cluster</name>
        <dbReference type="ChEBI" id="CHEBI:49883"/>
    </cofactor>
</comment>
<gene>
    <name evidence="8" type="ORF">HKBW3S33_01434</name>
</gene>
<evidence type="ECO:0000256" key="2">
    <source>
        <dbReference type="ARBA" id="ARBA00022691"/>
    </source>
</evidence>
<dbReference type="SFLD" id="SFLDG01082">
    <property type="entry name" value="B12-binding_domain_containing"/>
    <property type="match status" value="1"/>
</dbReference>
<dbReference type="CDD" id="cd02068">
    <property type="entry name" value="radical_SAM_B12_BD"/>
    <property type="match status" value="1"/>
</dbReference>
<evidence type="ECO:0000256" key="1">
    <source>
        <dbReference type="ARBA" id="ARBA00001966"/>
    </source>
</evidence>
<dbReference type="GO" id="GO:0031419">
    <property type="term" value="F:cobalamin binding"/>
    <property type="evidence" value="ECO:0007669"/>
    <property type="project" value="InterPro"/>
</dbReference>
<dbReference type="SFLD" id="SFLDS00029">
    <property type="entry name" value="Radical_SAM"/>
    <property type="match status" value="1"/>
</dbReference>
<keyword evidence="3" id="KW-0479">Metal-binding</keyword>
<name>A0A6V8QAA3_9ACTN</name>
<evidence type="ECO:0000259" key="7">
    <source>
        <dbReference type="PROSITE" id="PS51918"/>
    </source>
</evidence>
<dbReference type="InterPro" id="IPR023404">
    <property type="entry name" value="rSAM_horseshoe"/>
</dbReference>
<reference evidence="8 9" key="1">
    <citation type="journal article" date="2020" name="Front. Microbiol.">
        <title>Single-cell genomics of novel Actinobacteria with the Wood-Ljungdahl pathway discovered in a serpentinizing system.</title>
        <authorList>
            <person name="Merino N."/>
            <person name="Kawai M."/>
            <person name="Boyd E.S."/>
            <person name="Colman D.R."/>
            <person name="McGlynn S.E."/>
            <person name="Nealson K.H."/>
            <person name="Kurokawa K."/>
            <person name="Hongoh Y."/>
        </authorList>
    </citation>
    <scope>NUCLEOTIDE SEQUENCE [LARGE SCALE GENOMIC DNA]</scope>
    <source>
        <strain evidence="8 9">S33</strain>
    </source>
</reference>
<dbReference type="InterPro" id="IPR034466">
    <property type="entry name" value="Methyltransferase_Class_B"/>
</dbReference>
<evidence type="ECO:0000256" key="4">
    <source>
        <dbReference type="ARBA" id="ARBA00023004"/>
    </source>
</evidence>
<keyword evidence="2" id="KW-0949">S-adenosyl-L-methionine</keyword>
<dbReference type="GO" id="GO:0003824">
    <property type="term" value="F:catalytic activity"/>
    <property type="evidence" value="ECO:0007669"/>
    <property type="project" value="InterPro"/>
</dbReference>
<dbReference type="PROSITE" id="PS51918">
    <property type="entry name" value="RADICAL_SAM"/>
    <property type="match status" value="1"/>
</dbReference>
<sequence length="498" mass="56890">MIEKTGVKNILKNKMARVLFVIPRVKSLFGDEYARPGHPHVGIAYLSAYLKQDGIAVAIFDAGVENGEEALGHLIHSFEPELIGVTVFSYCYHLAEEVIQTIRTYTQSPIVVGGPHVSATKGEILENRNIDFAIKGEGEITLLELVRAIQNGERGYGKIDGLVWRDGGHIVENPDRPYINDLDALPFPDYEAFDLAKYLNTAEEKRLPLITSRGCPYGCNFCSVRLSMGRRFRPRSPENTVEEIAYWYEKGWWRFDINDDCFNLDLQRALRICNLILERGLKISYQLYNGIRADRVTKELLERMKKSGCNFLSYGCESGNDKILKVIKKGLTLEKVRQAVAWSNEVGIRNSVNFIIGHPHETYQTAIETIDFARSLPTDFVNMYNLVPYPGTDLYHWIKQNGRFLVDEKTYLSGIAAYDDNPIFETKEFPREERVKALKKGRALYERRVIQFRLGKTLGYLGYLLMRIRPLAQIGRTLVLSNKLGNKIYLLLSRGSRE</sequence>
<keyword evidence="4" id="KW-0408">Iron</keyword>
<dbReference type="Pfam" id="PF04055">
    <property type="entry name" value="Radical_SAM"/>
    <property type="match status" value="1"/>
</dbReference>
<dbReference type="InterPro" id="IPR006638">
    <property type="entry name" value="Elp3/MiaA/NifB-like_rSAM"/>
</dbReference>
<dbReference type="SMART" id="SM00729">
    <property type="entry name" value="Elp3"/>
    <property type="match status" value="1"/>
</dbReference>
<dbReference type="AlphaFoldDB" id="A0A6V8QAA3"/>
<dbReference type="GO" id="GO:0046872">
    <property type="term" value="F:metal ion binding"/>
    <property type="evidence" value="ECO:0007669"/>
    <property type="project" value="UniProtKB-KW"/>
</dbReference>
<dbReference type="PANTHER" id="PTHR43409:SF16">
    <property type="entry name" value="SLR0320 PROTEIN"/>
    <property type="match status" value="1"/>
</dbReference>
<keyword evidence="5" id="KW-0411">Iron-sulfur</keyword>
<dbReference type="InterPro" id="IPR006158">
    <property type="entry name" value="Cobalamin-bd"/>
</dbReference>
<dbReference type="RefSeq" id="WP_176233593.1">
    <property type="nucleotide sequence ID" value="NZ_BLRY01000098.1"/>
</dbReference>
<evidence type="ECO:0000259" key="6">
    <source>
        <dbReference type="PROSITE" id="PS51332"/>
    </source>
</evidence>
<dbReference type="SFLD" id="SFLDG01123">
    <property type="entry name" value="methyltransferase_(Class_B)"/>
    <property type="match status" value="1"/>
</dbReference>
<dbReference type="EMBL" id="BLRY01000098">
    <property type="protein sequence ID" value="GFP28017.1"/>
    <property type="molecule type" value="Genomic_DNA"/>
</dbReference>
<dbReference type="PROSITE" id="PS51332">
    <property type="entry name" value="B12_BINDING"/>
    <property type="match status" value="1"/>
</dbReference>
<evidence type="ECO:0000313" key="8">
    <source>
        <dbReference type="EMBL" id="GFP28017.1"/>
    </source>
</evidence>